<feature type="region of interest" description="Disordered" evidence="1">
    <location>
        <begin position="1"/>
        <end position="25"/>
    </location>
</feature>
<keyword evidence="3" id="KW-1185">Reference proteome</keyword>
<evidence type="ECO:0000256" key="1">
    <source>
        <dbReference type="SAM" id="MobiDB-lite"/>
    </source>
</evidence>
<name>A0AAI8Z681_9PEZI</name>
<comment type="caution">
    <text evidence="2">The sequence shown here is derived from an EMBL/GenBank/DDBJ whole genome shotgun (WGS) entry which is preliminary data.</text>
</comment>
<dbReference type="EMBL" id="CAVMBE010000080">
    <property type="protein sequence ID" value="CAK4033200.1"/>
    <property type="molecule type" value="Genomic_DNA"/>
</dbReference>
<protein>
    <submittedName>
        <fullName evidence="2">Uncharacterized protein</fullName>
    </submittedName>
</protein>
<feature type="compositionally biased region" description="Basic and acidic residues" evidence="1">
    <location>
        <begin position="218"/>
        <end position="227"/>
    </location>
</feature>
<proteinExistence type="predicted"/>
<dbReference type="Proteomes" id="UP001296104">
    <property type="component" value="Unassembled WGS sequence"/>
</dbReference>
<accession>A0AAI8Z681</accession>
<organism evidence="2 3">
    <name type="scientific">Lecanosticta acicola</name>
    <dbReference type="NCBI Taxonomy" id="111012"/>
    <lineage>
        <taxon>Eukaryota</taxon>
        <taxon>Fungi</taxon>
        <taxon>Dikarya</taxon>
        <taxon>Ascomycota</taxon>
        <taxon>Pezizomycotina</taxon>
        <taxon>Dothideomycetes</taxon>
        <taxon>Dothideomycetidae</taxon>
        <taxon>Mycosphaerellales</taxon>
        <taxon>Mycosphaerellaceae</taxon>
        <taxon>Lecanosticta</taxon>
    </lineage>
</organism>
<reference evidence="2" key="1">
    <citation type="submission" date="2023-11" db="EMBL/GenBank/DDBJ databases">
        <authorList>
            <person name="Alioto T."/>
            <person name="Alioto T."/>
            <person name="Gomez Garrido J."/>
        </authorList>
    </citation>
    <scope>NUCLEOTIDE SEQUENCE</scope>
</reference>
<feature type="region of interest" description="Disordered" evidence="1">
    <location>
        <begin position="180"/>
        <end position="233"/>
    </location>
</feature>
<feature type="compositionally biased region" description="Low complexity" evidence="1">
    <location>
        <begin position="194"/>
        <end position="211"/>
    </location>
</feature>
<feature type="region of interest" description="Disordered" evidence="1">
    <location>
        <begin position="139"/>
        <end position="166"/>
    </location>
</feature>
<sequence>MNDPDFEDRTISDDEEDDAETVSQSTLNPDYTALKAFRRAWRNSTQARGGSIRATELLEKLDVDTFCVLEKMLNTVVLEESKTYIRHMDRSPFWKLCELDIWGLFGNTGCTAAFLLPLTRDLARECQTAEEAVGFLEQARERRRSRHRKGEVDDRETGEEWTPSDVKTAVELAKKSIQSITSHGDESLDKGSNLDDTSLDTTSTSDSSTLDRSGSRGKGGDEDRKAMVEQTLV</sequence>
<dbReference type="AlphaFoldDB" id="A0AAI8Z681"/>
<evidence type="ECO:0000313" key="2">
    <source>
        <dbReference type="EMBL" id="CAK4033200.1"/>
    </source>
</evidence>
<evidence type="ECO:0000313" key="3">
    <source>
        <dbReference type="Proteomes" id="UP001296104"/>
    </source>
</evidence>
<gene>
    <name evidence="2" type="ORF">LECACI_7A008359</name>
</gene>
<feature type="compositionally biased region" description="Basic and acidic residues" evidence="1">
    <location>
        <begin position="183"/>
        <end position="193"/>
    </location>
</feature>